<reference evidence="1" key="1">
    <citation type="submission" date="2021-01" db="EMBL/GenBank/DDBJ databases">
        <authorList>
            <consortium name="Genoscope - CEA"/>
            <person name="William W."/>
        </authorList>
    </citation>
    <scope>NUCLEOTIDE SEQUENCE</scope>
</reference>
<proteinExistence type="predicted"/>
<gene>
    <name evidence="1" type="ORF">PSON_ATCC_30995.1.T0120032</name>
</gene>
<protein>
    <submittedName>
        <fullName evidence="1">Uncharacterized protein</fullName>
    </submittedName>
</protein>
<evidence type="ECO:0000313" key="1">
    <source>
        <dbReference type="EMBL" id="CAD8058104.1"/>
    </source>
</evidence>
<dbReference type="AlphaFoldDB" id="A0A8S1L622"/>
<sequence length="219" mass="26228">MQSQSILTPTTQFKLAQLKKNNQQLKFKFSILKKVQNQANRYYFQEQTKGELNCKVILISLNICRIIRFHILSFKLLAYLRKQIGIEMYEQNQQSNIKLQLKFYQYLITKLNLSIIRDIVKHTQQMLQYYYQPLKQHLKILLLVNFLNFSTLAAFKTSDLFNLRYLTKEILSFSFFDTVDLDYNGKISSIKFVAIRFMKPLLYRKALINLRQMLINKQN</sequence>
<dbReference type="OrthoDB" id="304405at2759"/>
<dbReference type="EMBL" id="CAJJDN010000012">
    <property type="protein sequence ID" value="CAD8058104.1"/>
    <property type="molecule type" value="Genomic_DNA"/>
</dbReference>
<evidence type="ECO:0000313" key="2">
    <source>
        <dbReference type="Proteomes" id="UP000692954"/>
    </source>
</evidence>
<name>A0A8S1L622_9CILI</name>
<comment type="caution">
    <text evidence="1">The sequence shown here is derived from an EMBL/GenBank/DDBJ whole genome shotgun (WGS) entry which is preliminary data.</text>
</comment>
<keyword evidence="2" id="KW-1185">Reference proteome</keyword>
<dbReference type="Proteomes" id="UP000692954">
    <property type="component" value="Unassembled WGS sequence"/>
</dbReference>
<organism evidence="1 2">
    <name type="scientific">Paramecium sonneborni</name>
    <dbReference type="NCBI Taxonomy" id="65129"/>
    <lineage>
        <taxon>Eukaryota</taxon>
        <taxon>Sar</taxon>
        <taxon>Alveolata</taxon>
        <taxon>Ciliophora</taxon>
        <taxon>Intramacronucleata</taxon>
        <taxon>Oligohymenophorea</taxon>
        <taxon>Peniculida</taxon>
        <taxon>Parameciidae</taxon>
        <taxon>Paramecium</taxon>
    </lineage>
</organism>
<accession>A0A8S1L622</accession>